<dbReference type="GO" id="GO:0046872">
    <property type="term" value="F:metal ion binding"/>
    <property type="evidence" value="ECO:0007669"/>
    <property type="project" value="InterPro"/>
</dbReference>
<dbReference type="InterPro" id="IPR029033">
    <property type="entry name" value="His_PPase_superfam"/>
</dbReference>
<evidence type="ECO:0000256" key="8">
    <source>
        <dbReference type="ARBA" id="ARBA00033696"/>
    </source>
</evidence>
<dbReference type="PROSITE" id="PS50975">
    <property type="entry name" value="ATP_GRASP"/>
    <property type="match status" value="1"/>
</dbReference>
<dbReference type="SUPFAM" id="SSF53254">
    <property type="entry name" value="Phosphoglycerate mutase-like"/>
    <property type="match status" value="1"/>
</dbReference>
<dbReference type="CDD" id="cd07061">
    <property type="entry name" value="HP_HAP_like"/>
    <property type="match status" value="1"/>
</dbReference>
<dbReference type="AlphaFoldDB" id="A0A0M0JM82"/>
<keyword evidence="7 10" id="KW-0067">ATP-binding</keyword>
<dbReference type="OrthoDB" id="18042at2759"/>
<feature type="compositionally biased region" description="Basic and acidic residues" evidence="12">
    <location>
        <begin position="542"/>
        <end position="556"/>
    </location>
</feature>
<dbReference type="GO" id="GO:0006020">
    <property type="term" value="P:inositol metabolic process"/>
    <property type="evidence" value="ECO:0007669"/>
    <property type="project" value="TreeGrafter"/>
</dbReference>
<dbReference type="GO" id="GO:0005829">
    <property type="term" value="C:cytosol"/>
    <property type="evidence" value="ECO:0007669"/>
    <property type="project" value="UniProtKB-SubCell"/>
</dbReference>
<comment type="subcellular location">
    <subcellularLocation>
        <location evidence="11">Cytoplasm</location>
        <location evidence="11">Cytosol</location>
    </subcellularLocation>
</comment>
<evidence type="ECO:0000256" key="6">
    <source>
        <dbReference type="ARBA" id="ARBA00022777"/>
    </source>
</evidence>
<dbReference type="GO" id="GO:0005524">
    <property type="term" value="F:ATP binding"/>
    <property type="evidence" value="ECO:0007669"/>
    <property type="project" value="UniProtKB-UniRule"/>
</dbReference>
<comment type="catalytic activity">
    <reaction evidence="8">
        <text>5-diphospho-1D-myo-inositol 1,2,3,4,6-pentakisphosphate + ATP + H(+) = 1,5-bis(diphospho)-1D-myo-inositol 2,3,4,6-tetrakisphosphate + ADP</text>
        <dbReference type="Rhea" id="RHEA:10276"/>
        <dbReference type="ChEBI" id="CHEBI:15378"/>
        <dbReference type="ChEBI" id="CHEBI:30616"/>
        <dbReference type="ChEBI" id="CHEBI:58628"/>
        <dbReference type="ChEBI" id="CHEBI:77983"/>
        <dbReference type="ChEBI" id="CHEBI:456216"/>
        <dbReference type="EC" id="2.7.4.24"/>
    </reaction>
    <physiologicalReaction direction="left-to-right" evidence="8">
        <dbReference type="Rhea" id="RHEA:10277"/>
    </physiologicalReaction>
</comment>
<dbReference type="Pfam" id="PF18086">
    <property type="entry name" value="PPIP5K2_N"/>
    <property type="match status" value="1"/>
</dbReference>
<comment type="similarity">
    <text evidence="1 11">Belongs to the histidine acid phosphatase family. VIP1 subfamily.</text>
</comment>
<dbReference type="FunFam" id="3.30.470.20:FF:000036">
    <property type="entry name" value="Inositol hexakisphosphate and diphosphoinositol-pentakisphosphate kinase"/>
    <property type="match status" value="1"/>
</dbReference>
<comment type="catalytic activity">
    <reaction evidence="9">
        <text>1D-myo-inositol hexakisphosphate + ATP = 1-diphospho-1D-myo-inositol 2,3,4,5,6-pentakisphosphate + ADP</text>
        <dbReference type="Rhea" id="RHEA:37459"/>
        <dbReference type="ChEBI" id="CHEBI:30616"/>
        <dbReference type="ChEBI" id="CHEBI:58130"/>
        <dbReference type="ChEBI" id="CHEBI:74946"/>
        <dbReference type="ChEBI" id="CHEBI:456216"/>
        <dbReference type="EC" id="2.7.4.24"/>
    </reaction>
    <physiologicalReaction direction="left-to-right" evidence="9">
        <dbReference type="Rhea" id="RHEA:37460"/>
    </physiologicalReaction>
</comment>
<organism evidence="14 15">
    <name type="scientific">Chrysochromulina tobinii</name>
    <dbReference type="NCBI Taxonomy" id="1460289"/>
    <lineage>
        <taxon>Eukaryota</taxon>
        <taxon>Haptista</taxon>
        <taxon>Haptophyta</taxon>
        <taxon>Prymnesiophyceae</taxon>
        <taxon>Prymnesiales</taxon>
        <taxon>Chrysochromulinaceae</taxon>
        <taxon>Chrysochromulina</taxon>
    </lineage>
</organism>
<feature type="region of interest" description="Disordered" evidence="12">
    <location>
        <begin position="728"/>
        <end position="777"/>
    </location>
</feature>
<dbReference type="GO" id="GO:0033857">
    <property type="term" value="F:5-diphosphoinositol pentakisphosphate 1-kinase activity"/>
    <property type="evidence" value="ECO:0007669"/>
    <property type="project" value="TreeGrafter"/>
</dbReference>
<evidence type="ECO:0000256" key="12">
    <source>
        <dbReference type="SAM" id="MobiDB-lite"/>
    </source>
</evidence>
<dbReference type="Gene3D" id="3.40.50.11950">
    <property type="match status" value="1"/>
</dbReference>
<keyword evidence="2 11" id="KW-0963">Cytoplasm</keyword>
<evidence type="ECO:0000313" key="15">
    <source>
        <dbReference type="Proteomes" id="UP000037460"/>
    </source>
</evidence>
<feature type="compositionally biased region" description="Low complexity" evidence="12">
    <location>
        <begin position="881"/>
        <end position="899"/>
    </location>
</feature>
<evidence type="ECO:0000313" key="14">
    <source>
        <dbReference type="EMBL" id="KOO27689.1"/>
    </source>
</evidence>
<dbReference type="InterPro" id="IPR011761">
    <property type="entry name" value="ATP-grasp"/>
</dbReference>
<dbReference type="GO" id="GO:0052723">
    <property type="term" value="F:inositol hexakisphosphate 1-kinase activity"/>
    <property type="evidence" value="ECO:0007669"/>
    <property type="project" value="RHEA"/>
</dbReference>
<evidence type="ECO:0000256" key="7">
    <source>
        <dbReference type="ARBA" id="ARBA00022840"/>
    </source>
</evidence>
<dbReference type="Gene3D" id="3.40.50.1240">
    <property type="entry name" value="Phosphoglycerate mutase-like"/>
    <property type="match status" value="1"/>
</dbReference>
<dbReference type="GO" id="GO:0032958">
    <property type="term" value="P:inositol phosphate biosynthetic process"/>
    <property type="evidence" value="ECO:0007669"/>
    <property type="project" value="TreeGrafter"/>
</dbReference>
<evidence type="ECO:0000256" key="9">
    <source>
        <dbReference type="ARBA" id="ARBA00034629"/>
    </source>
</evidence>
<evidence type="ECO:0000256" key="2">
    <source>
        <dbReference type="ARBA" id="ARBA00022490"/>
    </source>
</evidence>
<proteinExistence type="inferred from homology"/>
<dbReference type="SUPFAM" id="SSF56059">
    <property type="entry name" value="Glutathione synthetase ATP-binding domain-like"/>
    <property type="match status" value="1"/>
</dbReference>
<comment type="function">
    <text evidence="11">Bifunctional inositol kinase that acts in concert with the IP6K kinases to synthesize the diphosphate group-containing inositol pyrophosphates diphosphoinositol pentakisphosphate, PP-InsP5, and bis-diphosphoinositol tetrakisphosphate, (PP)2-InsP4. PP-InsP5 and (PP)2-InsP4, also respectively called InsP7 and InsP8, may regulate a variety of cellular processes, including apoptosis, vesicle trafficking, cytoskeletal dynamics, and exocytosis. Phosphorylates inositol hexakisphosphate (InsP6).</text>
</comment>
<protein>
    <recommendedName>
        <fullName evidence="11">Inositol hexakisphosphate and diphosphoinositol-pentakisphosphate kinase</fullName>
        <ecNumber evidence="11">2.7.4.24</ecNumber>
    </recommendedName>
</protein>
<dbReference type="InterPro" id="IPR040557">
    <property type="entry name" value="VIP1_N"/>
</dbReference>
<feature type="region of interest" description="Disordered" evidence="12">
    <location>
        <begin position="518"/>
        <end position="567"/>
    </location>
</feature>
<dbReference type="Gene3D" id="3.30.470.20">
    <property type="entry name" value="ATP-grasp fold, B domain"/>
    <property type="match status" value="1"/>
</dbReference>
<feature type="region of interest" description="Disordered" evidence="12">
    <location>
        <begin position="876"/>
        <end position="899"/>
    </location>
</feature>
<dbReference type="EMBL" id="JWZX01002683">
    <property type="protein sequence ID" value="KOO27689.1"/>
    <property type="molecule type" value="Genomic_DNA"/>
</dbReference>
<evidence type="ECO:0000256" key="11">
    <source>
        <dbReference type="RuleBase" id="RU365032"/>
    </source>
</evidence>
<evidence type="ECO:0000256" key="4">
    <source>
        <dbReference type="ARBA" id="ARBA00022679"/>
    </source>
</evidence>
<dbReference type="InterPro" id="IPR000560">
    <property type="entry name" value="His_Pase_clade-2"/>
</dbReference>
<dbReference type="Pfam" id="PF00328">
    <property type="entry name" value="His_Phos_2"/>
    <property type="match status" value="2"/>
</dbReference>
<evidence type="ECO:0000256" key="5">
    <source>
        <dbReference type="ARBA" id="ARBA00022741"/>
    </source>
</evidence>
<dbReference type="PANTHER" id="PTHR12750">
    <property type="entry name" value="DIPHOSPHOINOSITOL PENTAKISPHOSPHATE KINASE"/>
    <property type="match status" value="1"/>
</dbReference>
<evidence type="ECO:0000259" key="13">
    <source>
        <dbReference type="PROSITE" id="PS50975"/>
    </source>
</evidence>
<evidence type="ECO:0000256" key="10">
    <source>
        <dbReference type="PROSITE-ProRule" id="PRU00409"/>
    </source>
</evidence>
<dbReference type="PANTHER" id="PTHR12750:SF9">
    <property type="entry name" value="INOSITOL HEXAKISPHOSPHATE AND DIPHOSPHOINOSITOL-PENTAKISPHOSPHATE KINASE"/>
    <property type="match status" value="1"/>
</dbReference>
<sequence>MMEILNRISAFSHDGQPEFQILVFDEETILKRPIDEWPLCEALISFFSTGFPLRKAQAYASLRRPHVFNNLEKQELLFDRRRVYAILESVGVPVPKHVCFDASDKSTTVEDSDEWLQINGVRINKPLVEKPISGEDHNIYIYYPRSQGGGSKRLFRKVGDRSAQFYPDEHKTRIGDGNSYIYEELLQTEGTDVKVYAVGPEYAHAEARKSPVVDGRVMRNVRGMEMRYPVILSNVEKTIARKVVSAFGQFVCGFDILRSNGGAQDVESYVCDVNGWSSVKDSPKFWDDAANLLRMQCLQVLAPYRSEKRLPRSLLSRSTASADFTEGGGERTSSTSEVMEEPTALAQLVDPQKTKSGSSIGGSDDESEEEGEGEGEGARGEAAGELLCVVAFIRHGDRTPKQKLKFKTDEPSLLEMISPSSPYEERKIKTTDAMEQLLVHVEAIVLTAKPFHGINRKVQIKPTAWRDAAADDDDQTKAPAAAVDSTVSLLAPLPPAPLMAASSMAAIFPRSNMAASPSIAASPAVSRRRTKDEIGSSPHNSPETERRELTGAHEEAYPSPPKPRQPRIVPTAAQFVLKWGGELTPLGQMQATRLGAMARFALYPGEEDGVLRLHASYRHDLKIYSSDEGRVQMTAAAFTKGFLALEGQLTPILASLVSKHTSITKMLDETPEAGREKMNVAKDVIHRVLTSEVPLSEDDGNLAQSFVQRLSMTTPDVSVAARLDAQDTRQETHLPQDTPQQTGPDLAAPGTPQDTSQATVEARDRRARDSREERVRAAEEEAAMVTELTNFSHAAAEAEALAEAEAWVATHAPQDACDGSDAHGAPSTGTNGDQLTSTLEVKMTSGSRPAQFVSSLRSFVFKLKSSLGSARVSLADTGPVEGSSLRENSSSSLESAEAMSTYQPAEVGMTPTHGESIFLLYNRWAKLQSEFYQKKKDSFDTTKIPDLYDNASYDMIHNQHLGLKGLPDLYAAARTLAWYVVPQEYGTQSRDKVAIGACIGAAMLAKLRTDMMASTTIDNVDHFHGKRVHRGKEDRERHVRTRLYFTSESHIYSLFNVLSLE</sequence>
<dbReference type="InterPro" id="IPR037446">
    <property type="entry name" value="His_Pase_VIP1"/>
</dbReference>
<dbReference type="Proteomes" id="UP000037460">
    <property type="component" value="Unassembled WGS sequence"/>
</dbReference>
<feature type="domain" description="ATP-grasp" evidence="13">
    <location>
        <begin position="84"/>
        <end position="303"/>
    </location>
</feature>
<feature type="region of interest" description="Disordered" evidence="12">
    <location>
        <begin position="320"/>
        <end position="380"/>
    </location>
</feature>
<evidence type="ECO:0000256" key="3">
    <source>
        <dbReference type="ARBA" id="ARBA00022553"/>
    </source>
</evidence>
<evidence type="ECO:0000256" key="1">
    <source>
        <dbReference type="ARBA" id="ARBA00005609"/>
    </source>
</evidence>
<accession>A0A0M0JM82</accession>
<reference evidence="15" key="1">
    <citation type="journal article" date="2015" name="PLoS Genet.">
        <title>Genome Sequence and Transcriptome Analyses of Chrysochromulina tobin: Metabolic Tools for Enhanced Algal Fitness in the Prominent Order Prymnesiales (Haptophyceae).</title>
        <authorList>
            <person name="Hovde B.T."/>
            <person name="Deodato C.R."/>
            <person name="Hunsperger H.M."/>
            <person name="Ryken S.A."/>
            <person name="Yost W."/>
            <person name="Jha R.K."/>
            <person name="Patterson J."/>
            <person name="Monnat R.J. Jr."/>
            <person name="Barlow S.B."/>
            <person name="Starkenburg S.R."/>
            <person name="Cattolico R.A."/>
        </authorList>
    </citation>
    <scope>NUCLEOTIDE SEQUENCE</scope>
    <source>
        <strain evidence="15">CCMP291</strain>
    </source>
</reference>
<keyword evidence="15" id="KW-1185">Reference proteome</keyword>
<keyword evidence="5 10" id="KW-0547">Nucleotide-binding</keyword>
<dbReference type="EC" id="2.7.4.24" evidence="11"/>
<comment type="caution">
    <text evidence="14">The sequence shown here is derived from an EMBL/GenBank/DDBJ whole genome shotgun (WGS) entry which is preliminary data.</text>
</comment>
<gene>
    <name evidence="14" type="ORF">Ctob_012832</name>
</gene>
<feature type="compositionally biased region" description="Acidic residues" evidence="12">
    <location>
        <begin position="363"/>
        <end position="375"/>
    </location>
</feature>
<keyword evidence="4 11" id="KW-0808">Transferase</keyword>
<feature type="compositionally biased region" description="Basic and acidic residues" evidence="12">
    <location>
        <begin position="761"/>
        <end position="777"/>
    </location>
</feature>
<name>A0A0M0JM82_9EUKA</name>
<keyword evidence="6 11" id="KW-0418">Kinase</keyword>
<keyword evidence="3" id="KW-0597">Phosphoprotein</keyword>